<name>A0ABM1VUG3_APLCA</name>
<feature type="signal peptide" evidence="1">
    <location>
        <begin position="1"/>
        <end position="34"/>
    </location>
</feature>
<evidence type="ECO:0000313" key="3">
    <source>
        <dbReference type="Proteomes" id="UP000694888"/>
    </source>
</evidence>
<dbReference type="SUPFAM" id="SSF48726">
    <property type="entry name" value="Immunoglobulin"/>
    <property type="match status" value="1"/>
</dbReference>
<keyword evidence="1" id="KW-0732">Signal</keyword>
<evidence type="ECO:0000259" key="2">
    <source>
        <dbReference type="PROSITE" id="PS50835"/>
    </source>
</evidence>
<dbReference type="InterPro" id="IPR036179">
    <property type="entry name" value="Ig-like_dom_sf"/>
</dbReference>
<protein>
    <submittedName>
        <fullName evidence="4">Uncharacterized protein LOC101857878</fullName>
    </submittedName>
</protein>
<reference evidence="4" key="1">
    <citation type="submission" date="2025-08" db="UniProtKB">
        <authorList>
            <consortium name="RefSeq"/>
        </authorList>
    </citation>
    <scope>IDENTIFICATION</scope>
</reference>
<dbReference type="RefSeq" id="XP_035826055.1">
    <property type="nucleotide sequence ID" value="XM_035970162.1"/>
</dbReference>
<sequence>MYQVGVPMALPCKLAHCIPVIFLMVLSLSVNCFGTEDFDCLDEWSEPQTVQESNTYFLENETFTVTCTLPACNRYKGFTAGDIGFYLEKRGAAPQACIPMSLVSVQNVTTARLTVNVSVEDAGAFACIVPNQNCSQALQARHGFKIVGYTNDIF</sequence>
<dbReference type="GeneID" id="101857878"/>
<feature type="domain" description="Ig-like" evidence="2">
    <location>
        <begin position="47"/>
        <end position="139"/>
    </location>
</feature>
<feature type="chain" id="PRO_5045317218" evidence="1">
    <location>
        <begin position="35"/>
        <end position="154"/>
    </location>
</feature>
<keyword evidence="3" id="KW-1185">Reference proteome</keyword>
<feature type="non-terminal residue" evidence="4">
    <location>
        <position position="154"/>
    </location>
</feature>
<evidence type="ECO:0000256" key="1">
    <source>
        <dbReference type="SAM" id="SignalP"/>
    </source>
</evidence>
<organism evidence="3 4">
    <name type="scientific">Aplysia californica</name>
    <name type="common">California sea hare</name>
    <dbReference type="NCBI Taxonomy" id="6500"/>
    <lineage>
        <taxon>Eukaryota</taxon>
        <taxon>Metazoa</taxon>
        <taxon>Spiralia</taxon>
        <taxon>Lophotrochozoa</taxon>
        <taxon>Mollusca</taxon>
        <taxon>Gastropoda</taxon>
        <taxon>Heterobranchia</taxon>
        <taxon>Euthyneura</taxon>
        <taxon>Tectipleura</taxon>
        <taxon>Aplysiida</taxon>
        <taxon>Aplysioidea</taxon>
        <taxon>Aplysiidae</taxon>
        <taxon>Aplysia</taxon>
    </lineage>
</organism>
<evidence type="ECO:0000313" key="4">
    <source>
        <dbReference type="RefSeq" id="XP_035826055.1"/>
    </source>
</evidence>
<dbReference type="PROSITE" id="PS50835">
    <property type="entry name" value="IG_LIKE"/>
    <property type="match status" value="1"/>
</dbReference>
<proteinExistence type="predicted"/>
<gene>
    <name evidence="4" type="primary">LOC101857878</name>
</gene>
<dbReference type="InterPro" id="IPR007110">
    <property type="entry name" value="Ig-like_dom"/>
</dbReference>
<dbReference type="Proteomes" id="UP000694888">
    <property type="component" value="Unplaced"/>
</dbReference>
<accession>A0ABM1VUG3</accession>